<dbReference type="NCBIfam" id="NF008752">
    <property type="entry name" value="PRK11784.1-4"/>
    <property type="match status" value="1"/>
</dbReference>
<dbReference type="InterPro" id="IPR017582">
    <property type="entry name" value="SelU"/>
</dbReference>
<dbReference type="InterPro" id="IPR001763">
    <property type="entry name" value="Rhodanese-like_dom"/>
</dbReference>
<dbReference type="OrthoDB" id="9808735at2"/>
<dbReference type="GO" id="GO:0002098">
    <property type="term" value="P:tRNA wobble uridine modification"/>
    <property type="evidence" value="ECO:0007669"/>
    <property type="project" value="InterPro"/>
</dbReference>
<organism evidence="3 4">
    <name type="scientific">Thermohalobacter berrensis</name>
    <dbReference type="NCBI Taxonomy" id="99594"/>
    <lineage>
        <taxon>Bacteria</taxon>
        <taxon>Bacillati</taxon>
        <taxon>Bacillota</taxon>
        <taxon>Tissierellia</taxon>
        <taxon>Tissierellales</taxon>
        <taxon>Thermohalobacteraceae</taxon>
        <taxon>Thermohalobacter</taxon>
    </lineage>
</organism>
<dbReference type="Gene3D" id="3.40.250.10">
    <property type="entry name" value="Rhodanese-like domain"/>
    <property type="match status" value="1"/>
</dbReference>
<dbReference type="Pfam" id="PF00581">
    <property type="entry name" value="Rhodanese"/>
    <property type="match status" value="1"/>
</dbReference>
<feature type="domain" description="Rhodanese" evidence="2">
    <location>
        <begin position="12"/>
        <end position="134"/>
    </location>
</feature>
<dbReference type="RefSeq" id="WP_120166445.1">
    <property type="nucleotide sequence ID" value="NZ_MCIB01000001.1"/>
</dbReference>
<dbReference type="NCBIfam" id="NF008750">
    <property type="entry name" value="PRK11784.1-2"/>
    <property type="match status" value="1"/>
</dbReference>
<sequence>MKRVIEIPDIITKNNIVFIDVRSPKEFEEGTIPGAINIPILTNEEREHVGYLYKQVDVEVAKEKGLEYASQKLVNIYKRIKDIKKKNREVALFCYRGGMRSNSIASILNLMNIDVYVINGGYKSYRQYVLQELSKYKDKFKFIVLHGYTGVGKTKIIRKLKNKKVPVLDLELLARNSGSVFGNLSFGKSNTQKNFDALLFKELKKINKNYIFIESESRRIGKVILPDLIYDNMKNGYHILIKTNMEKRINNILDEYVTVRLENKEEKLINCIKKLKKRIGQQKTNILIERIREKNYNYVIKNLMIEYYDPLYDHSLDKIQKYDKIIEYDSIDSCVDQLIDFANEYCK</sequence>
<dbReference type="InterPro" id="IPR036873">
    <property type="entry name" value="Rhodanese-like_dom_sf"/>
</dbReference>
<dbReference type="Proteomes" id="UP000284177">
    <property type="component" value="Unassembled WGS sequence"/>
</dbReference>
<dbReference type="NCBIfam" id="TIGR03167">
    <property type="entry name" value="tRNA_sel_U_synt"/>
    <property type="match status" value="1"/>
</dbReference>
<accession>A0A419TAK9</accession>
<proteinExistence type="predicted"/>
<evidence type="ECO:0000256" key="1">
    <source>
        <dbReference type="ARBA" id="ARBA00023266"/>
    </source>
</evidence>
<dbReference type="InterPro" id="IPR058840">
    <property type="entry name" value="AAA_SelU"/>
</dbReference>
<keyword evidence="1" id="KW-0711">Selenium</keyword>
<dbReference type="SUPFAM" id="SSF52540">
    <property type="entry name" value="P-loop containing nucleoside triphosphate hydrolases"/>
    <property type="match status" value="1"/>
</dbReference>
<dbReference type="AlphaFoldDB" id="A0A419TAK9"/>
<dbReference type="EMBL" id="MCIB01000001">
    <property type="protein sequence ID" value="RKD34492.1"/>
    <property type="molecule type" value="Genomic_DNA"/>
</dbReference>
<reference evidence="3 4" key="1">
    <citation type="submission" date="2016-08" db="EMBL/GenBank/DDBJ databases">
        <title>Novel Firmicutes and Novel Genomes.</title>
        <authorList>
            <person name="Poppleton D.I."/>
            <person name="Gribaldo S."/>
        </authorList>
    </citation>
    <scope>NUCLEOTIDE SEQUENCE [LARGE SCALE GENOMIC DNA]</scope>
    <source>
        <strain evidence="3 4">CTT3</strain>
    </source>
</reference>
<evidence type="ECO:0000313" key="4">
    <source>
        <dbReference type="Proteomes" id="UP000284177"/>
    </source>
</evidence>
<keyword evidence="4" id="KW-1185">Reference proteome</keyword>
<evidence type="ECO:0000259" key="2">
    <source>
        <dbReference type="PROSITE" id="PS50206"/>
    </source>
</evidence>
<dbReference type="PANTHER" id="PTHR30401:SF0">
    <property type="entry name" value="TRNA 2-SELENOURIDINE SYNTHASE"/>
    <property type="match status" value="1"/>
</dbReference>
<dbReference type="PANTHER" id="PTHR30401">
    <property type="entry name" value="TRNA 2-SELENOURIDINE SYNTHASE"/>
    <property type="match status" value="1"/>
</dbReference>
<gene>
    <name evidence="3" type="ORF">BET03_01280</name>
</gene>
<evidence type="ECO:0000313" key="3">
    <source>
        <dbReference type="EMBL" id="RKD34492.1"/>
    </source>
</evidence>
<protein>
    <submittedName>
        <fullName evidence="3">tRNA 2-selenouridine(34) synthase MnmH</fullName>
    </submittedName>
</protein>
<comment type="caution">
    <text evidence="3">The sequence shown here is derived from an EMBL/GenBank/DDBJ whole genome shotgun (WGS) entry which is preliminary data.</text>
</comment>
<dbReference type="SMART" id="SM00450">
    <property type="entry name" value="RHOD"/>
    <property type="match status" value="1"/>
</dbReference>
<dbReference type="Pfam" id="PF26341">
    <property type="entry name" value="AAA_SelU"/>
    <property type="match status" value="1"/>
</dbReference>
<dbReference type="PROSITE" id="PS50206">
    <property type="entry name" value="RHODANESE_3"/>
    <property type="match status" value="1"/>
</dbReference>
<dbReference type="SUPFAM" id="SSF52821">
    <property type="entry name" value="Rhodanese/Cell cycle control phosphatase"/>
    <property type="match status" value="1"/>
</dbReference>
<dbReference type="Gene3D" id="3.40.50.300">
    <property type="entry name" value="P-loop containing nucleotide triphosphate hydrolases"/>
    <property type="match status" value="1"/>
</dbReference>
<name>A0A419TAK9_9FIRM</name>
<dbReference type="InterPro" id="IPR027417">
    <property type="entry name" value="P-loop_NTPase"/>
</dbReference>
<dbReference type="GO" id="GO:0043828">
    <property type="term" value="F:tRNA 2-selenouridine synthase activity"/>
    <property type="evidence" value="ECO:0007669"/>
    <property type="project" value="InterPro"/>
</dbReference>